<evidence type="ECO:0000256" key="2">
    <source>
        <dbReference type="ARBA" id="ARBA00022737"/>
    </source>
</evidence>
<protein>
    <submittedName>
        <fullName evidence="5">InlB B-repeat-containing protein</fullName>
    </submittedName>
</protein>
<dbReference type="Proteomes" id="UP000698335">
    <property type="component" value="Unassembled WGS sequence"/>
</dbReference>
<dbReference type="NCBIfam" id="TIGR02543">
    <property type="entry name" value="List_Bact_rpt"/>
    <property type="match status" value="2"/>
</dbReference>
<feature type="chain" id="PRO_5037848683" evidence="3">
    <location>
        <begin position="27"/>
        <end position="594"/>
    </location>
</feature>
<dbReference type="InterPro" id="IPR013378">
    <property type="entry name" value="InlB-like_B-rpt"/>
</dbReference>
<sequence>MRRKRILSVLFALVLILSGLPMSAIAESIEDAGKYSVTVSYIDAATGAEIHPPTKQVVNEGETWSAPSPAIAGYQLSNAADATVTGTASGSNHYITQTVSYAPAQVTYTVKHMKEMTTGNYVVADTETHSALANTAVTVTGNTYPGYTCVTGDLTLRVTADGNAVKYVYYDRTFRSAIYFSTSGSEISPVVGNPGDSVPSVPNPTRTGYTFAGWDLNDDGVADTLPATMPAEPITAKALWTPASASYQYAYFIQDPYKPSEYKFVSSTTATGTVGSMTAPAPTQPSTGTFRYEAYDHETPSTAIAADGSTVINVYYKLVPITVNMRAYYNGPIIRTFTVTYGDTIDPYAINPNTGNKYSEDMIAARRTSDPTGTYYWWGVVPGYGGTATTTAVDTKTPNTAIDSHNVLDIYGRYTADSNLGPRYRFYYYQNLDGTYNMDGDHTLSRSEKLIEIAKNAGDGYLESEERHPGFSWDGYRMSIGHFDGTNYDSLSWNAWQPYNYDYLVTTENSNLVEHRYKRNTYSVYYMNNGTLVNTVSHLYEQPFNAETEGASPLLLPPGPGYTFAGWYDNAEALGTPVTQMTMPAANVGLYAKW</sequence>
<feature type="domain" description="MucBP" evidence="4">
    <location>
        <begin position="109"/>
        <end position="169"/>
    </location>
</feature>
<evidence type="ECO:0000313" key="5">
    <source>
        <dbReference type="EMBL" id="MBF4808335.1"/>
    </source>
</evidence>
<accession>A0A930W2H1</accession>
<keyword evidence="2" id="KW-0677">Repeat</keyword>
<evidence type="ECO:0000313" key="6">
    <source>
        <dbReference type="Proteomes" id="UP000698335"/>
    </source>
</evidence>
<proteinExistence type="predicted"/>
<dbReference type="EMBL" id="JABZGW010000315">
    <property type="protein sequence ID" value="MBF4808335.1"/>
    <property type="molecule type" value="Genomic_DNA"/>
</dbReference>
<evidence type="ECO:0000259" key="4">
    <source>
        <dbReference type="Pfam" id="PF06458"/>
    </source>
</evidence>
<evidence type="ECO:0000256" key="1">
    <source>
        <dbReference type="ARBA" id="ARBA00004196"/>
    </source>
</evidence>
<feature type="signal peptide" evidence="3">
    <location>
        <begin position="1"/>
        <end position="26"/>
    </location>
</feature>
<reference evidence="5" key="1">
    <citation type="submission" date="2020-04" db="EMBL/GenBank/DDBJ databases">
        <title>Deep metagenomics examines the oral microbiome during advanced dental caries in children, revealing novel taxa and co-occurrences with host molecules.</title>
        <authorList>
            <person name="Baker J.L."/>
            <person name="Morton J.T."/>
            <person name="Dinis M."/>
            <person name="Alvarez R."/>
            <person name="Tran N.C."/>
            <person name="Knight R."/>
            <person name="Edlund A."/>
        </authorList>
    </citation>
    <scope>NUCLEOTIDE SEQUENCE</scope>
    <source>
        <strain evidence="5">JCVI_38_bin.5</strain>
    </source>
</reference>
<gene>
    <name evidence="5" type="ORF">HXK26_06535</name>
</gene>
<name>A0A930W2H1_9ACTN</name>
<keyword evidence="3" id="KW-0732">Signal</keyword>
<dbReference type="InterPro" id="IPR042229">
    <property type="entry name" value="Listeria/Bacterioides_rpt_sf"/>
</dbReference>
<dbReference type="Gene3D" id="3.10.20.320">
    <property type="entry name" value="Putative peptidoglycan bound protein (lpxtg motif)"/>
    <property type="match status" value="1"/>
</dbReference>
<dbReference type="GO" id="GO:0030313">
    <property type="term" value="C:cell envelope"/>
    <property type="evidence" value="ECO:0007669"/>
    <property type="project" value="UniProtKB-SubCell"/>
</dbReference>
<feature type="non-terminal residue" evidence="5">
    <location>
        <position position="594"/>
    </location>
</feature>
<dbReference type="Pfam" id="PF09479">
    <property type="entry name" value="Flg_new"/>
    <property type="match status" value="2"/>
</dbReference>
<comment type="caution">
    <text evidence="5">The sequence shown here is derived from an EMBL/GenBank/DDBJ whole genome shotgun (WGS) entry which is preliminary data.</text>
</comment>
<dbReference type="Pfam" id="PF06458">
    <property type="entry name" value="MucBP"/>
    <property type="match status" value="2"/>
</dbReference>
<comment type="subcellular location">
    <subcellularLocation>
        <location evidence="1">Cell envelope</location>
    </subcellularLocation>
</comment>
<dbReference type="Gene3D" id="2.60.40.4270">
    <property type="entry name" value="Listeria-Bacteroides repeat domain"/>
    <property type="match status" value="2"/>
</dbReference>
<dbReference type="AlphaFoldDB" id="A0A930W2H1"/>
<feature type="domain" description="MucBP" evidence="4">
    <location>
        <begin position="37"/>
        <end position="95"/>
    </location>
</feature>
<dbReference type="InterPro" id="IPR009459">
    <property type="entry name" value="MucBP_dom"/>
</dbReference>
<organism evidence="5 6">
    <name type="scientific">Lancefieldella rimae</name>
    <dbReference type="NCBI Taxonomy" id="1383"/>
    <lineage>
        <taxon>Bacteria</taxon>
        <taxon>Bacillati</taxon>
        <taxon>Actinomycetota</taxon>
        <taxon>Coriobacteriia</taxon>
        <taxon>Coriobacteriales</taxon>
        <taxon>Atopobiaceae</taxon>
        <taxon>Lancefieldella</taxon>
    </lineage>
</organism>
<evidence type="ECO:0000256" key="3">
    <source>
        <dbReference type="SAM" id="SignalP"/>
    </source>
</evidence>